<comment type="caution">
    <text evidence="2">The sequence shown here is derived from an EMBL/GenBank/DDBJ whole genome shotgun (WGS) entry which is preliminary data.</text>
</comment>
<dbReference type="PANTHER" id="PTHR24148">
    <property type="entry name" value="ANKYRIN REPEAT DOMAIN-CONTAINING PROTEIN 39 HOMOLOG-RELATED"/>
    <property type="match status" value="1"/>
</dbReference>
<sequence>MVGYAPLNTAIAEIRLFVLFPGKDSEPIQGSLRNASLDGRPEFEALSYVWGERDSPRSITLDGEGFHVTPNLYAALCALRRPASSRTLWIDAICIDQHNVDEKNHQVPLMARIYKQASRVTAWLGPSTPRIELAISWLNSSPGPYLDPVAARYWLDLEKRAATSRQGELDRHFDIVKSFAGAIDISDLQYWHRMWTFQEFALPSEEPVCLCGALKFSASALSDTRISSEEAIDRLTISINFLYSVLGPEFTGLPTVPGFNNQALSGGRSGAELMEFRFLPQNFSMVNSTSRKSIINMDETALFLLLSATRGRGCGDSRDRFYALYAMAPEIQEYYPPDYAKPFERVCLETTAFLINIDAESLMFDSFGLRYDRLSSGAYPTWVPDFFQPVMPGMPTQRHYNLFVHHYGKAIPERLCDLEGRPDARVDDSLTTLTIYARNFGPVRTMKFANSSESVIAQVHAILRPGLPIPPWSWAASGEQLKAHALGLSWIAGVPLTDMDHFHDRLLRLIMAIDKTVDSSYPFHTVRAFFDNCLDVADSGDWLGTSFKERLGEQDSDMELVSSITGCASLLVGKTLLATQDWIMGIGMSDIEDGDILVLAPPLPLLLALREVPADADSEGDGTVGYKIAGTAYAYGLMDSYALDLELVEELAGREFQRFTIY</sequence>
<dbReference type="EMBL" id="MU839839">
    <property type="protein sequence ID" value="KAK1752616.1"/>
    <property type="molecule type" value="Genomic_DNA"/>
</dbReference>
<keyword evidence="3" id="KW-1185">Reference proteome</keyword>
<dbReference type="PANTHER" id="PTHR24148:SF64">
    <property type="entry name" value="HETEROKARYON INCOMPATIBILITY DOMAIN-CONTAINING PROTEIN"/>
    <property type="match status" value="1"/>
</dbReference>
<evidence type="ECO:0000313" key="2">
    <source>
        <dbReference type="EMBL" id="KAK1752616.1"/>
    </source>
</evidence>
<name>A0AAJ0BB01_9PEZI</name>
<protein>
    <submittedName>
        <fullName evidence="2">Heterokaryon incompatibility protein-domain-containing protein</fullName>
    </submittedName>
</protein>
<proteinExistence type="predicted"/>
<dbReference type="Pfam" id="PF06985">
    <property type="entry name" value="HET"/>
    <property type="match status" value="1"/>
</dbReference>
<evidence type="ECO:0000259" key="1">
    <source>
        <dbReference type="Pfam" id="PF06985"/>
    </source>
</evidence>
<evidence type="ECO:0000313" key="3">
    <source>
        <dbReference type="Proteomes" id="UP001239445"/>
    </source>
</evidence>
<dbReference type="Proteomes" id="UP001239445">
    <property type="component" value="Unassembled WGS sequence"/>
</dbReference>
<dbReference type="InterPro" id="IPR010730">
    <property type="entry name" value="HET"/>
</dbReference>
<organism evidence="2 3">
    <name type="scientific">Echria macrotheca</name>
    <dbReference type="NCBI Taxonomy" id="438768"/>
    <lineage>
        <taxon>Eukaryota</taxon>
        <taxon>Fungi</taxon>
        <taxon>Dikarya</taxon>
        <taxon>Ascomycota</taxon>
        <taxon>Pezizomycotina</taxon>
        <taxon>Sordariomycetes</taxon>
        <taxon>Sordariomycetidae</taxon>
        <taxon>Sordariales</taxon>
        <taxon>Schizotheciaceae</taxon>
        <taxon>Echria</taxon>
    </lineage>
</organism>
<dbReference type="AlphaFoldDB" id="A0AAJ0BB01"/>
<accession>A0AAJ0BB01</accession>
<feature type="domain" description="Heterokaryon incompatibility" evidence="1">
    <location>
        <begin position="43"/>
        <end position="199"/>
    </location>
</feature>
<gene>
    <name evidence="2" type="ORF">QBC47DRAFT_432206</name>
</gene>
<dbReference type="InterPro" id="IPR052895">
    <property type="entry name" value="HetReg/Transcr_Mod"/>
</dbReference>
<reference evidence="2" key="1">
    <citation type="submission" date="2023-06" db="EMBL/GenBank/DDBJ databases">
        <title>Genome-scale phylogeny and comparative genomics of the fungal order Sordariales.</title>
        <authorList>
            <consortium name="Lawrence Berkeley National Laboratory"/>
            <person name="Hensen N."/>
            <person name="Bonometti L."/>
            <person name="Westerberg I."/>
            <person name="Brannstrom I.O."/>
            <person name="Guillou S."/>
            <person name="Cros-Aarteil S."/>
            <person name="Calhoun S."/>
            <person name="Haridas S."/>
            <person name="Kuo A."/>
            <person name="Mondo S."/>
            <person name="Pangilinan J."/>
            <person name="Riley R."/>
            <person name="Labutti K."/>
            <person name="Andreopoulos B."/>
            <person name="Lipzen A."/>
            <person name="Chen C."/>
            <person name="Yanf M."/>
            <person name="Daum C."/>
            <person name="Ng V."/>
            <person name="Clum A."/>
            <person name="Steindorff A."/>
            <person name="Ohm R."/>
            <person name="Martin F."/>
            <person name="Silar P."/>
            <person name="Natvig D."/>
            <person name="Lalanne C."/>
            <person name="Gautier V."/>
            <person name="Ament-Velasquez S.L."/>
            <person name="Kruys A."/>
            <person name="Hutchinson M.I."/>
            <person name="Powell A.J."/>
            <person name="Barry K."/>
            <person name="Miller A.N."/>
            <person name="Grigoriev I.V."/>
            <person name="Debuchy R."/>
            <person name="Gladieux P."/>
            <person name="Thoren M.H."/>
            <person name="Johannesson H."/>
        </authorList>
    </citation>
    <scope>NUCLEOTIDE SEQUENCE</scope>
    <source>
        <strain evidence="2">PSN4</strain>
    </source>
</reference>